<feature type="region of interest" description="Disordered" evidence="1">
    <location>
        <begin position="1"/>
        <end position="35"/>
    </location>
</feature>
<name>A0ABR8HWN6_9CHRO</name>
<organism evidence="2 3">
    <name type="scientific">Microcystis flos-aquae FACHB-1344</name>
    <dbReference type="NCBI Taxonomy" id="2692899"/>
    <lineage>
        <taxon>Bacteria</taxon>
        <taxon>Bacillati</taxon>
        <taxon>Cyanobacteriota</taxon>
        <taxon>Cyanophyceae</taxon>
        <taxon>Oscillatoriophycideae</taxon>
        <taxon>Chroococcales</taxon>
        <taxon>Microcystaceae</taxon>
        <taxon>Microcystis</taxon>
    </lineage>
</organism>
<evidence type="ECO:0000256" key="1">
    <source>
        <dbReference type="SAM" id="MobiDB-lite"/>
    </source>
</evidence>
<keyword evidence="3" id="KW-1185">Reference proteome</keyword>
<sequence>MAVKPKSEKLNSDILLEQETKAFNPPSLPNSSPKSKTVFLQQAAGALRDDSSLADLRDSIYQARGRSETEDDVSS</sequence>
<gene>
    <name evidence="2" type="ORF">H6G48_18620</name>
</gene>
<dbReference type="RefSeq" id="WP_190722799.1">
    <property type="nucleotide sequence ID" value="NZ_JACJSW010000186.1"/>
</dbReference>
<protein>
    <submittedName>
        <fullName evidence="2">Uncharacterized protein</fullName>
    </submittedName>
</protein>
<dbReference type="Proteomes" id="UP000636187">
    <property type="component" value="Unassembled WGS sequence"/>
</dbReference>
<evidence type="ECO:0000313" key="3">
    <source>
        <dbReference type="Proteomes" id="UP000636187"/>
    </source>
</evidence>
<proteinExistence type="predicted"/>
<accession>A0ABR8HWN6</accession>
<dbReference type="EMBL" id="JACJSW010000186">
    <property type="protein sequence ID" value="MBD2623573.1"/>
    <property type="molecule type" value="Genomic_DNA"/>
</dbReference>
<reference evidence="2 3" key="1">
    <citation type="journal article" date="2020" name="ISME J.">
        <title>Comparative genomics reveals insights into cyanobacterial evolution and habitat adaptation.</title>
        <authorList>
            <person name="Chen M.Y."/>
            <person name="Teng W.K."/>
            <person name="Zhao L."/>
            <person name="Hu C.X."/>
            <person name="Zhou Y.K."/>
            <person name="Han B.P."/>
            <person name="Song L.R."/>
            <person name="Shu W.S."/>
        </authorList>
    </citation>
    <scope>NUCLEOTIDE SEQUENCE [LARGE SCALE GENOMIC DNA]</scope>
    <source>
        <strain evidence="2 3">FACHB-1344</strain>
    </source>
</reference>
<evidence type="ECO:0000313" key="2">
    <source>
        <dbReference type="EMBL" id="MBD2623573.1"/>
    </source>
</evidence>
<feature type="compositionally biased region" description="Basic and acidic residues" evidence="1">
    <location>
        <begin position="1"/>
        <end position="11"/>
    </location>
</feature>
<comment type="caution">
    <text evidence="2">The sequence shown here is derived from an EMBL/GenBank/DDBJ whole genome shotgun (WGS) entry which is preliminary data.</text>
</comment>